<comment type="caution">
    <text evidence="1">The sequence shown here is derived from an EMBL/GenBank/DDBJ whole genome shotgun (WGS) entry which is preliminary data.</text>
</comment>
<organism evidence="1 2">
    <name type="scientific">Streptomyces filamentosus</name>
    <name type="common">Streptomyces roseosporus</name>
    <dbReference type="NCBI Taxonomy" id="67294"/>
    <lineage>
        <taxon>Bacteria</taxon>
        <taxon>Bacillati</taxon>
        <taxon>Actinomycetota</taxon>
        <taxon>Actinomycetes</taxon>
        <taxon>Kitasatosporales</taxon>
        <taxon>Streptomycetaceae</taxon>
        <taxon>Streptomyces</taxon>
    </lineage>
</organism>
<dbReference type="AlphaFoldDB" id="A0A919EPU2"/>
<reference evidence="1" key="2">
    <citation type="submission" date="2020-09" db="EMBL/GenBank/DDBJ databases">
        <authorList>
            <person name="Sun Q."/>
            <person name="Ohkuma M."/>
        </authorList>
    </citation>
    <scope>NUCLEOTIDE SEQUENCE</scope>
    <source>
        <strain evidence="1">JCM 4122</strain>
    </source>
</reference>
<reference evidence="1" key="1">
    <citation type="journal article" date="2014" name="Int. J. Syst. Evol. Microbiol.">
        <title>Complete genome sequence of Corynebacterium casei LMG S-19264T (=DSM 44701T), isolated from a smear-ripened cheese.</title>
        <authorList>
            <consortium name="US DOE Joint Genome Institute (JGI-PGF)"/>
            <person name="Walter F."/>
            <person name="Albersmeier A."/>
            <person name="Kalinowski J."/>
            <person name="Ruckert C."/>
        </authorList>
    </citation>
    <scope>NUCLEOTIDE SEQUENCE</scope>
    <source>
        <strain evidence="1">JCM 4122</strain>
    </source>
</reference>
<dbReference type="Proteomes" id="UP000632849">
    <property type="component" value="Unassembled WGS sequence"/>
</dbReference>
<name>A0A919EPU2_STRFL</name>
<evidence type="ECO:0000313" key="2">
    <source>
        <dbReference type="Proteomes" id="UP000632849"/>
    </source>
</evidence>
<sequence length="225" mass="24847">MPSPRVAKSFEAAFEAFKKHCEGEAENLGHRARLEADARRVQDAAGRLEEDSGRLEVVFEVMATAGFKPYFLIALRGMNPWGRTFSSYEGQTVLSIQEPVLTPGVPQGAPYLTVMGGATPEWNAGDVLGKLAADARAAGVPLREDLPLRTLTAGGTELLWREVQKHHHLAQGEEFQIKCRETITTKGWFQKPKTRHAIYYRVAATEGGYTDHGSSWNDHNEPLSS</sequence>
<dbReference type="RefSeq" id="WP_190042500.1">
    <property type="nucleotide sequence ID" value="NZ_BNBE01000002.1"/>
</dbReference>
<proteinExistence type="predicted"/>
<protein>
    <submittedName>
        <fullName evidence="1">Uncharacterized protein</fullName>
    </submittedName>
</protein>
<dbReference type="EMBL" id="BNBE01000002">
    <property type="protein sequence ID" value="GHG05756.1"/>
    <property type="molecule type" value="Genomic_DNA"/>
</dbReference>
<accession>A0A919EPU2</accession>
<evidence type="ECO:0000313" key="1">
    <source>
        <dbReference type="EMBL" id="GHG05756.1"/>
    </source>
</evidence>
<gene>
    <name evidence="1" type="ORF">GCM10017667_40840</name>
</gene>
<keyword evidence="2" id="KW-1185">Reference proteome</keyword>